<evidence type="ECO:0000256" key="1">
    <source>
        <dbReference type="SAM" id="MobiDB-lite"/>
    </source>
</evidence>
<feature type="chain" id="PRO_5045363530" evidence="2">
    <location>
        <begin position="24"/>
        <end position="155"/>
    </location>
</feature>
<sequence>MTPTRVLPLAATAATLLIITACSGESVDVKSEADTTALVQAQADTIAKLVGGPLENPSTGPMPCTGKRGESSSDIYSIQGAYNITTPAGETPRDGIARVRADWQAQGYTITDDRDLEPNRGIIEANTPDGFSLSVESPATEGFAIFVFSPCFTRP</sequence>
<reference evidence="3 4" key="1">
    <citation type="submission" date="2021-03" db="EMBL/GenBank/DDBJ databases">
        <title>Actinoplanes flavus sp. nov., a novel actinomycete isolated from Coconut Palm rhizosphere soil.</title>
        <authorList>
            <person name="Luo X."/>
        </authorList>
    </citation>
    <scope>NUCLEOTIDE SEQUENCE [LARGE SCALE GENOMIC DNA]</scope>
    <source>
        <strain evidence="3 4">NEAU-H7</strain>
    </source>
</reference>
<comment type="caution">
    <text evidence="3">The sequence shown here is derived from an EMBL/GenBank/DDBJ whole genome shotgun (WGS) entry which is preliminary data.</text>
</comment>
<keyword evidence="4" id="KW-1185">Reference proteome</keyword>
<keyword evidence="2" id="KW-0732">Signal</keyword>
<accession>A0ABS3UZK0</accession>
<dbReference type="PROSITE" id="PS51257">
    <property type="entry name" value="PROKAR_LIPOPROTEIN"/>
    <property type="match status" value="1"/>
</dbReference>
<gene>
    <name evidence="3" type="ORF">J5X75_41585</name>
</gene>
<evidence type="ECO:0000313" key="4">
    <source>
        <dbReference type="Proteomes" id="UP000679690"/>
    </source>
</evidence>
<organism evidence="3 4">
    <name type="scientific">Actinoplanes flavus</name>
    <dbReference type="NCBI Taxonomy" id="2820290"/>
    <lineage>
        <taxon>Bacteria</taxon>
        <taxon>Bacillati</taxon>
        <taxon>Actinomycetota</taxon>
        <taxon>Actinomycetes</taxon>
        <taxon>Micromonosporales</taxon>
        <taxon>Micromonosporaceae</taxon>
        <taxon>Actinoplanes</taxon>
    </lineage>
</organism>
<evidence type="ECO:0000256" key="2">
    <source>
        <dbReference type="SAM" id="SignalP"/>
    </source>
</evidence>
<protein>
    <submittedName>
        <fullName evidence="3">Uncharacterized protein</fullName>
    </submittedName>
</protein>
<dbReference type="RefSeq" id="WP_208473246.1">
    <property type="nucleotide sequence ID" value="NZ_JAGFNS010000050.1"/>
</dbReference>
<dbReference type="Proteomes" id="UP000679690">
    <property type="component" value="Unassembled WGS sequence"/>
</dbReference>
<evidence type="ECO:0000313" key="3">
    <source>
        <dbReference type="EMBL" id="MBO3744007.1"/>
    </source>
</evidence>
<feature type="region of interest" description="Disordered" evidence="1">
    <location>
        <begin position="51"/>
        <end position="72"/>
    </location>
</feature>
<feature type="signal peptide" evidence="2">
    <location>
        <begin position="1"/>
        <end position="23"/>
    </location>
</feature>
<dbReference type="EMBL" id="JAGFNS010000050">
    <property type="protein sequence ID" value="MBO3744007.1"/>
    <property type="molecule type" value="Genomic_DNA"/>
</dbReference>
<proteinExistence type="predicted"/>
<name>A0ABS3UZK0_9ACTN</name>